<evidence type="ECO:0000256" key="1">
    <source>
        <dbReference type="SAM" id="Phobius"/>
    </source>
</evidence>
<feature type="transmembrane region" description="Helical" evidence="1">
    <location>
        <begin position="66"/>
        <end position="90"/>
    </location>
</feature>
<proteinExistence type="predicted"/>
<gene>
    <name evidence="3" type="ORF">CG419_04310</name>
</gene>
<dbReference type="Gene3D" id="2.30.110.10">
    <property type="entry name" value="Electron Transport, Fmn-binding Protein, Chain A"/>
    <property type="match status" value="1"/>
</dbReference>
<accession>A0AAC9Y0B5</accession>
<feature type="transmembrane region" description="Helical" evidence="1">
    <location>
        <begin position="41"/>
        <end position="60"/>
    </location>
</feature>
<dbReference type="EMBL" id="CP022474">
    <property type="protein sequence ID" value="ASN59898.1"/>
    <property type="molecule type" value="Genomic_DNA"/>
</dbReference>
<dbReference type="InterPro" id="IPR055196">
    <property type="entry name" value="Putative_PNPOx_2"/>
</dbReference>
<dbReference type="InterPro" id="IPR012349">
    <property type="entry name" value="Split_barrel_FMN-bd"/>
</dbReference>
<feature type="domain" description="Pyridoxamine 5'-phosphate oxidase-like" evidence="2">
    <location>
        <begin position="186"/>
        <end position="304"/>
    </location>
</feature>
<evidence type="ECO:0000313" key="3">
    <source>
        <dbReference type="EMBL" id="ASN59898.1"/>
    </source>
</evidence>
<protein>
    <recommendedName>
        <fullName evidence="2">Pyridoxamine 5'-phosphate oxidase-like domain-containing protein</fullName>
    </recommendedName>
</protein>
<name>A0AAC9Y0B5_LATCU</name>
<keyword evidence="1" id="KW-0472">Membrane</keyword>
<dbReference type="Pfam" id="PF22696">
    <property type="entry name" value="Putative_PNPOx_2"/>
    <property type="match status" value="1"/>
</dbReference>
<dbReference type="Proteomes" id="UP000199749">
    <property type="component" value="Chromosome"/>
</dbReference>
<keyword evidence="1" id="KW-0812">Transmembrane</keyword>
<organism evidence="3 4">
    <name type="scientific">Latilactobacillus curvatus</name>
    <name type="common">Lactobacillus curvatus</name>
    <dbReference type="NCBI Taxonomy" id="28038"/>
    <lineage>
        <taxon>Bacteria</taxon>
        <taxon>Bacillati</taxon>
        <taxon>Bacillota</taxon>
        <taxon>Bacilli</taxon>
        <taxon>Lactobacillales</taxon>
        <taxon>Lactobacillaceae</taxon>
        <taxon>Latilactobacillus</taxon>
    </lineage>
</organism>
<evidence type="ECO:0000313" key="4">
    <source>
        <dbReference type="Proteomes" id="UP000199749"/>
    </source>
</evidence>
<dbReference type="SUPFAM" id="SSF50475">
    <property type="entry name" value="FMN-binding split barrel"/>
    <property type="match status" value="1"/>
</dbReference>
<reference evidence="3 4" key="1">
    <citation type="submission" date="2017-07" db="EMBL/GenBank/DDBJ databases">
        <title>Lactobacillus curvatus MRS6 whole genome.</title>
        <authorList>
            <person name="Jans C."/>
            <person name="Lagler S."/>
            <person name="Lacroix C."/>
            <person name="Meile L."/>
            <person name="Stevens M.J.A."/>
        </authorList>
    </citation>
    <scope>NUCLEOTIDE SEQUENCE [LARGE SCALE GENOMIC DNA]</scope>
    <source>
        <strain evidence="3 4">MRS6</strain>
    </source>
</reference>
<keyword evidence="1" id="KW-1133">Transmembrane helix</keyword>
<sequence>MISEADQVVIDEMITRERTMKERQKIIEDMTHKRRVFKRRLVIACAAVVTPFLTILYNVFMQYEHWPMMGIVKINILVAILIFLLNLALFQKLIKYRPLKYIVQRYRRRIDKRYTEALSVSNRWLQFYYHQREISHIIPQILYYLEANPALETIDDAIDYIDSQPVSLELYQNNLSEFRKYVKQFNTMVLSTANELGQPASRQINFVTLDGIPNVWYFGTDPEAPKVSELDLGRAAIFTLPTSEELRITSNRLKVYRTQYHFSDIAEAYQKQVPGYVESLSKEEQEKEIIFAIELKSARIDSRFQNKGLTFSE</sequence>
<evidence type="ECO:0000259" key="2">
    <source>
        <dbReference type="Pfam" id="PF22696"/>
    </source>
</evidence>
<dbReference type="RefSeq" id="WP_089556587.1">
    <property type="nucleotide sequence ID" value="NZ_CP022474.1"/>
</dbReference>
<dbReference type="AlphaFoldDB" id="A0AAC9Y0B5"/>